<dbReference type="InterPro" id="IPR057561">
    <property type="entry name" value="NADase_transloc"/>
</dbReference>
<sequence>MTGPYNYGPAPDYDAELAAAHNPALPQDQLLRLWHTRPDLREALAQLPACPPNLAAQVKFSDPWRDPNARSHRGIIMAFAMLAGLLVVVGLGYVGYMAVHGDGSTQQQTHGVLPPNDPKTTSSAAATTTAPPPVPSSPIKPVDLSTNCVQAEDGTDSNGVKYVYDPAKAFDNDPLTAWRCQWKEQDGQSITAKFDHPTLVTSVGLVPGYAKTDIDGSDRFAQNRKITRVRWEFSDGSSIKQQVPVSRALASVKVNVVTDSVTMVIEATEPGVSIVNKSGQRQDAFNGLVSVSEIEIMGTQPPVGEGPASAPAPAQTPAPGAAATTAPAAPAHP</sequence>
<dbReference type="InterPro" id="IPR008979">
    <property type="entry name" value="Galactose-bd-like_sf"/>
</dbReference>
<feature type="compositionally biased region" description="Low complexity" evidence="1">
    <location>
        <begin position="307"/>
        <end position="333"/>
    </location>
</feature>
<feature type="transmembrane region" description="Helical" evidence="2">
    <location>
        <begin position="75"/>
        <end position="99"/>
    </location>
</feature>
<evidence type="ECO:0000313" key="4">
    <source>
        <dbReference type="Proteomes" id="UP000295117"/>
    </source>
</evidence>
<evidence type="ECO:0000313" key="3">
    <source>
        <dbReference type="EMBL" id="TDZ78377.1"/>
    </source>
</evidence>
<organism evidence="3 4">
    <name type="scientific">Mycobacteroides salmoniphilum</name>
    <dbReference type="NCBI Taxonomy" id="404941"/>
    <lineage>
        <taxon>Bacteria</taxon>
        <taxon>Bacillati</taxon>
        <taxon>Actinomycetota</taxon>
        <taxon>Actinomycetes</taxon>
        <taxon>Mycobacteriales</taxon>
        <taxon>Mycobacteriaceae</taxon>
        <taxon>Mycobacteroides</taxon>
    </lineage>
</organism>
<feature type="compositionally biased region" description="Low complexity" evidence="1">
    <location>
        <begin position="120"/>
        <end position="129"/>
    </location>
</feature>
<keyword evidence="2" id="KW-0812">Transmembrane</keyword>
<keyword evidence="2" id="KW-1133">Transmembrane helix</keyword>
<dbReference type="SUPFAM" id="SSF49785">
    <property type="entry name" value="Galactose-binding domain-like"/>
    <property type="match status" value="1"/>
</dbReference>
<dbReference type="AlphaFoldDB" id="A0A4R8RV70"/>
<keyword evidence="2" id="KW-0472">Membrane</keyword>
<feature type="region of interest" description="Disordered" evidence="1">
    <location>
        <begin position="299"/>
        <end position="333"/>
    </location>
</feature>
<protein>
    <submittedName>
        <fullName evidence="3">Uncharacterized protein</fullName>
    </submittedName>
</protein>
<feature type="region of interest" description="Disordered" evidence="1">
    <location>
        <begin position="104"/>
        <end position="143"/>
    </location>
</feature>
<gene>
    <name evidence="3" type="ORF">DE4585_04214</name>
</gene>
<proteinExistence type="predicted"/>
<dbReference type="Gene3D" id="2.60.120.260">
    <property type="entry name" value="Galactose-binding domain-like"/>
    <property type="match status" value="1"/>
</dbReference>
<dbReference type="Proteomes" id="UP000295117">
    <property type="component" value="Unassembled WGS sequence"/>
</dbReference>
<dbReference type="NCBIfam" id="NF047619">
    <property type="entry name" value="NADase_discoid"/>
    <property type="match status" value="1"/>
</dbReference>
<comment type="caution">
    <text evidence="3">The sequence shown here is derived from an EMBL/GenBank/DDBJ whole genome shotgun (WGS) entry which is preliminary data.</text>
</comment>
<dbReference type="EMBL" id="PECH01000009">
    <property type="protein sequence ID" value="TDZ78377.1"/>
    <property type="molecule type" value="Genomic_DNA"/>
</dbReference>
<name>A0A4R8RV70_9MYCO</name>
<evidence type="ECO:0000256" key="2">
    <source>
        <dbReference type="SAM" id="Phobius"/>
    </source>
</evidence>
<evidence type="ECO:0000256" key="1">
    <source>
        <dbReference type="SAM" id="MobiDB-lite"/>
    </source>
</evidence>
<reference evidence="3 4" key="1">
    <citation type="journal article" date="2019" name="Sci. Rep.">
        <title>Extended insight into the Mycobacterium chelonae-abscessus complex through whole genome sequencing of Mycobacterium salmoniphilum outbreak and Mycobacterium salmoniphilum-like strains.</title>
        <authorList>
            <person name="Behra P.R.K."/>
            <person name="Das S."/>
            <person name="Pettersson B.M.F."/>
            <person name="Shirreff L."/>
            <person name="DuCote T."/>
            <person name="Jacobsson K.G."/>
            <person name="Ennis D.G."/>
            <person name="Kirsebom L.A."/>
        </authorList>
    </citation>
    <scope>NUCLEOTIDE SEQUENCE [LARGE SCALE GENOMIC DNA]</scope>
    <source>
        <strain evidence="3 4">DE 4585</strain>
    </source>
</reference>
<accession>A0A4R8RV70</accession>
<dbReference type="RefSeq" id="WP_338101548.1">
    <property type="nucleotide sequence ID" value="NZ_PECH01000009.1"/>
</dbReference>